<dbReference type="InterPro" id="IPR050990">
    <property type="entry name" value="UPF0237/GcvR_regulator"/>
</dbReference>
<dbReference type="SUPFAM" id="SSF55021">
    <property type="entry name" value="ACT-like"/>
    <property type="match status" value="1"/>
</dbReference>
<gene>
    <name evidence="3" type="ORF">OUY18_10030</name>
</gene>
<dbReference type="InterPro" id="IPR002912">
    <property type="entry name" value="ACT_dom"/>
</dbReference>
<dbReference type="HAMAP" id="MF_01054">
    <property type="entry name" value="UPF0237"/>
    <property type="match status" value="1"/>
</dbReference>
<name>A0ABT4BUM3_9FIRM</name>
<dbReference type="InterPro" id="IPR045865">
    <property type="entry name" value="ACT-like_dom_sf"/>
</dbReference>
<dbReference type="PANTHER" id="PTHR34875">
    <property type="entry name" value="UPF0237 PROTEIN MJ1558"/>
    <property type="match status" value="1"/>
</dbReference>
<evidence type="ECO:0000313" key="4">
    <source>
        <dbReference type="Proteomes" id="UP001082703"/>
    </source>
</evidence>
<dbReference type="CDD" id="cd04872">
    <property type="entry name" value="ACT_1ZPV"/>
    <property type="match status" value="1"/>
</dbReference>
<comment type="similarity">
    <text evidence="1">Belongs to the UPF0237 family.</text>
</comment>
<dbReference type="Proteomes" id="UP001082703">
    <property type="component" value="Unassembled WGS sequence"/>
</dbReference>
<comment type="caution">
    <text evidence="3">The sequence shown here is derived from an EMBL/GenBank/DDBJ whole genome shotgun (WGS) entry which is preliminary data.</text>
</comment>
<sequence>MRAVITVIGKDMVGILARVSAICADNGVNVVEVTQSILQDLFAMIMMVDISKSTVPFNELSDKLTAIGDDMNLTVHVMHEDIFNSMHRI</sequence>
<dbReference type="EMBL" id="JAPOHA010000009">
    <property type="protein sequence ID" value="MCY1714591.1"/>
    <property type="molecule type" value="Genomic_DNA"/>
</dbReference>
<keyword evidence="4" id="KW-1185">Reference proteome</keyword>
<dbReference type="PROSITE" id="PS51671">
    <property type="entry name" value="ACT"/>
    <property type="match status" value="1"/>
</dbReference>
<dbReference type="InterPro" id="IPR022986">
    <property type="entry name" value="UPF0237_ACT"/>
</dbReference>
<feature type="domain" description="ACT" evidence="2">
    <location>
        <begin position="4"/>
        <end position="78"/>
    </location>
</feature>
<dbReference type="Gene3D" id="3.30.70.260">
    <property type="match status" value="1"/>
</dbReference>
<organism evidence="3 4">
    <name type="scientific">Caproiciproducens galactitolivorans</name>
    <dbReference type="NCBI Taxonomy" id="642589"/>
    <lineage>
        <taxon>Bacteria</taxon>
        <taxon>Bacillati</taxon>
        <taxon>Bacillota</taxon>
        <taxon>Clostridia</taxon>
        <taxon>Eubacteriales</taxon>
        <taxon>Acutalibacteraceae</taxon>
        <taxon>Caproiciproducens</taxon>
    </lineage>
</organism>
<accession>A0ABT4BUM3</accession>
<protein>
    <recommendedName>
        <fullName evidence="1">UPF0237 protein OUY18_10030</fullName>
    </recommendedName>
</protein>
<dbReference type="PANTHER" id="PTHR34875:SF6">
    <property type="entry name" value="UPF0237 PROTEIN MJ1558"/>
    <property type="match status" value="1"/>
</dbReference>
<evidence type="ECO:0000256" key="1">
    <source>
        <dbReference type="HAMAP-Rule" id="MF_01054"/>
    </source>
</evidence>
<dbReference type="NCBIfam" id="NF001220">
    <property type="entry name" value="PRK00194.1"/>
    <property type="match status" value="1"/>
</dbReference>
<evidence type="ECO:0000259" key="2">
    <source>
        <dbReference type="PROSITE" id="PS51671"/>
    </source>
</evidence>
<dbReference type="RefSeq" id="WP_268058648.1">
    <property type="nucleotide sequence ID" value="NZ_JAPOHA010000009.1"/>
</dbReference>
<dbReference type="Pfam" id="PF13740">
    <property type="entry name" value="ACT_6"/>
    <property type="match status" value="1"/>
</dbReference>
<proteinExistence type="inferred from homology"/>
<reference evidence="3 4" key="1">
    <citation type="submission" date="2022-11" db="EMBL/GenBank/DDBJ databases">
        <authorList>
            <person name="Caiyu Z."/>
        </authorList>
    </citation>
    <scope>NUCLEOTIDE SEQUENCE [LARGE SCALE GENOMIC DNA]</scope>
    <source>
        <strain evidence="3 4">YR-4</strain>
    </source>
</reference>
<evidence type="ECO:0000313" key="3">
    <source>
        <dbReference type="EMBL" id="MCY1714591.1"/>
    </source>
</evidence>